<feature type="region of interest" description="Disordered" evidence="1">
    <location>
        <begin position="667"/>
        <end position="694"/>
    </location>
</feature>
<feature type="compositionally biased region" description="Low complexity" evidence="1">
    <location>
        <begin position="620"/>
        <end position="633"/>
    </location>
</feature>
<dbReference type="CDD" id="cd13170">
    <property type="entry name" value="RanBD_NUP50"/>
    <property type="match status" value="1"/>
</dbReference>
<feature type="region of interest" description="Disordered" evidence="1">
    <location>
        <begin position="1"/>
        <end position="350"/>
    </location>
</feature>
<feature type="compositionally biased region" description="Acidic residues" evidence="1">
    <location>
        <begin position="1149"/>
        <end position="1158"/>
    </location>
</feature>
<evidence type="ECO:0000256" key="1">
    <source>
        <dbReference type="SAM" id="MobiDB-lite"/>
    </source>
</evidence>
<dbReference type="PANTHER" id="PTHR38697">
    <property type="entry name" value="NUCLEAR PORE COMPLEX PROTEIN SIMILAR TO S. CEREVISIAE NUP2 (EUROFUNG)"/>
    <property type="match status" value="1"/>
</dbReference>
<sequence>MPDTPPDPPVRATAAQMAQRSIRSSKKPQRHGSRPPFQMPMSDEAKFAPMPADPYGPAFDGANPFEQPQGPLFGAIEASGSFDFTAAGAPQWQSPAPPENSPFDRSTFGGFGQGAFASTPAQAPAAPTSNVFGSQPSNNIFTFGSQANTSAPTSGFGGSLNNIQAPAIPAPAQTTAAPTSNVFGSQPSNNIFTFGSQANTSAPTPGFGGSSNNIFGQAASTPAPAQAAPSSTSSFFPPSNAQDGVTSTPATFSFGQPTQTGASSTSTPAPAQAAPPSTSSFFPTSNAQDGVASTPVTFSFGRPAQTGASSTPFTFGGQGGNQTSATPGANQVASPSGNDSAMSIVTSPPANTAPTTGITFSLSSATTQTANTLGSISSNMFGNQASANPSVAGVGASTSQPSASNGPNLFANNNQAPVAASGSLSNGDTKPDEPSTAAPVSNSLFGRITKPDETAAPASNSLFGRITKPDEPSAAPASNSLFDRITKPAEPSPAAPALNSISEQVTKPAEPLAPANAFPNLFANANKSSTTSAENQDGQTAESSAPATSWVNPFANKSSTSSTVQNALASGSDGEASRTVPPTSNLFGNSSLKAPSSSNLFANSFKPPSSVSFSGSPLKATSSNNSFANTSPSKNEPLSKIDQPLMQETLASSPNGTAKPANLFALANNRPSGNLTNGQGVSSTTQSAIKSNPNVVSLLGKVDRELENSQTREKDPDGPEEQVIRNSCLKLIAPNTYFDDNGDPNNYPRMFPGFYYAHKYPIEKMEKWVPSDFTSEMELEFYSGYRMRMLREAFDRYQKMVSLDLACNMYPAIMYFNSLRGIILSRTQADIVEAATKIKRKARKGPIQENQNVGKRIKTVQPSAPLNLFGKGSLDRSPTKPANAWATENRPQPAVNGSSSQAPSFVPPQPAARPVSPAKNKRKGEELTKDDYESGQGSRPLKQARMKDFYGEANAGSNTLQLFQQALDSPAKTSPRKVLPEKGIPSSQLSDDKPRSNPFGGLPVSGSPSVGSPSVFKPAGSMTGLANPSPTPSEGSVLKPDALKAPNFGTPKTDVVKAPNFGTPKTDVVKAPNFGTPMFGAPNFGAPKTDVVKPPMFGAPNFGAPKTDAIKPPIFGAPVNFLDAFKNKAEKDQANSEQKLMEKAKEAEYESDEEAETEWEAKYWKRRELEKKKLAEDGKKATVPKFGIAKKPESQNLFGPAVSTKSPATSVLSSANASRSSTPARSIFDGVSSKPVGKNIFAHLSDSGGSPKVNKDDEESDDDQTEGESDSENKDPSYKYKPDEENKSGPGTPVTPVENTGAGIASTKKLAASGGLFGTPSQAPQTPGSGTSTPVRSLFDRIAKDKDGNPIRVLPTSSSDEKENTQPPKNKNLFASLKKPTGSSGDQLWKSDTPIKFGAATPNSDGSGLPAVVVQASTPTTNTVNAFGNLFGNAKDGKPAPFGGFGTSPASSSGAKPAGVGFGFGVGATSATSSLFPSVAGSTNTSRATTPGVTTEGDEADPDGVHHEQIDLTAGGPGEEDEDVIHEVRAKIQKWNGASWDKQGLGPLRVLRHKLTKATRILVRADPSGTIVMNKALLSGEYKSEGKTMKITTVGDDSKPLETWLVQVKTSEFAKTLAEILQANKPEAK</sequence>
<feature type="domain" description="RanBD1" evidence="2">
    <location>
        <begin position="1518"/>
        <end position="1629"/>
    </location>
</feature>
<feature type="compositionally biased region" description="Basic and acidic residues" evidence="1">
    <location>
        <begin position="923"/>
        <end position="932"/>
    </location>
</feature>
<name>A0A9N9Q3D1_9HELO</name>
<dbReference type="SMART" id="SM00160">
    <property type="entry name" value="RanBD"/>
    <property type="match status" value="1"/>
</dbReference>
<feature type="compositionally biased region" description="Low complexity" evidence="1">
    <location>
        <begin position="508"/>
        <end position="526"/>
    </location>
</feature>
<feature type="compositionally biased region" description="Low complexity" evidence="1">
    <location>
        <begin position="1210"/>
        <end position="1226"/>
    </location>
</feature>
<feature type="compositionally biased region" description="Polar residues" evidence="1">
    <location>
        <begin position="1477"/>
        <end position="1493"/>
    </location>
</feature>
<feature type="compositionally biased region" description="Polar residues" evidence="1">
    <location>
        <begin position="130"/>
        <end position="153"/>
    </location>
</feature>
<feature type="compositionally biased region" description="Acidic residues" evidence="1">
    <location>
        <begin position="1256"/>
        <end position="1270"/>
    </location>
</feature>
<dbReference type="PANTHER" id="PTHR38697:SF1">
    <property type="entry name" value="NUCLEAR PORE COMPLEX PROTEIN SIMILAR TO S. CEREVISIAE NUP2 (EUROFUNG)"/>
    <property type="match status" value="1"/>
</dbReference>
<feature type="compositionally biased region" description="Low complexity" evidence="1">
    <location>
        <begin position="255"/>
        <end position="285"/>
    </location>
</feature>
<feature type="compositionally biased region" description="Polar residues" evidence="1">
    <location>
        <begin position="527"/>
        <end position="569"/>
    </location>
</feature>
<dbReference type="SUPFAM" id="SSF50729">
    <property type="entry name" value="PH domain-like"/>
    <property type="match status" value="1"/>
</dbReference>
<feature type="region of interest" description="Disordered" evidence="1">
    <location>
        <begin position="968"/>
        <end position="1064"/>
    </location>
</feature>
<feature type="compositionally biased region" description="Polar residues" evidence="1">
    <location>
        <begin position="180"/>
        <end position="203"/>
    </location>
</feature>
<dbReference type="InterPro" id="IPR011993">
    <property type="entry name" value="PH-like_dom_sf"/>
</dbReference>
<dbReference type="PROSITE" id="PS50196">
    <property type="entry name" value="RANBD1"/>
    <property type="match status" value="1"/>
</dbReference>
<feature type="compositionally biased region" description="Basic and acidic residues" evidence="1">
    <location>
        <begin position="1338"/>
        <end position="1349"/>
    </location>
</feature>
<comment type="caution">
    <text evidence="3">The sequence shown here is derived from an EMBL/GenBank/DDBJ whole genome shotgun (WGS) entry which is preliminary data.</text>
</comment>
<feature type="compositionally biased region" description="Polar residues" evidence="1">
    <location>
        <begin position="321"/>
        <end position="350"/>
    </location>
</feature>
<keyword evidence="4" id="KW-1185">Reference proteome</keyword>
<feature type="compositionally biased region" description="Polar residues" evidence="1">
    <location>
        <begin position="1024"/>
        <end position="1034"/>
    </location>
</feature>
<feature type="compositionally biased region" description="Basic and acidic residues" evidence="1">
    <location>
        <begin position="1271"/>
        <end position="1287"/>
    </location>
</feature>
<feature type="region of interest" description="Disordered" evidence="1">
    <location>
        <begin position="1173"/>
        <end position="1409"/>
    </location>
</feature>
<dbReference type="EMBL" id="CAJVRM010000754">
    <property type="protein sequence ID" value="CAG8984268.1"/>
    <property type="molecule type" value="Genomic_DNA"/>
</dbReference>
<organism evidence="3 4">
    <name type="scientific">Hymenoscyphus albidus</name>
    <dbReference type="NCBI Taxonomy" id="595503"/>
    <lineage>
        <taxon>Eukaryota</taxon>
        <taxon>Fungi</taxon>
        <taxon>Dikarya</taxon>
        <taxon>Ascomycota</taxon>
        <taxon>Pezizomycotina</taxon>
        <taxon>Leotiomycetes</taxon>
        <taxon>Helotiales</taxon>
        <taxon>Helotiaceae</taxon>
        <taxon>Hymenoscyphus</taxon>
    </lineage>
</organism>
<feature type="compositionally biased region" description="Low complexity" evidence="1">
    <location>
        <begin position="163"/>
        <end position="179"/>
    </location>
</feature>
<gene>
    <name evidence="3" type="ORF">HYALB_00010524</name>
</gene>
<feature type="compositionally biased region" description="Low complexity" evidence="1">
    <location>
        <begin position="115"/>
        <end position="129"/>
    </location>
</feature>
<dbReference type="OrthoDB" id="185618at2759"/>
<feature type="compositionally biased region" description="Polar residues" evidence="1">
    <location>
        <begin position="396"/>
        <end position="428"/>
    </location>
</feature>
<evidence type="ECO:0000313" key="4">
    <source>
        <dbReference type="Proteomes" id="UP000701801"/>
    </source>
</evidence>
<feature type="compositionally biased region" description="Polar residues" evidence="1">
    <location>
        <begin position="1319"/>
        <end position="1335"/>
    </location>
</feature>
<feature type="compositionally biased region" description="Basic and acidic residues" evidence="1">
    <location>
        <begin position="1130"/>
        <end position="1148"/>
    </location>
</feature>
<feature type="region of interest" description="Disordered" evidence="1">
    <location>
        <begin position="840"/>
        <end position="942"/>
    </location>
</feature>
<evidence type="ECO:0000313" key="3">
    <source>
        <dbReference type="EMBL" id="CAG8984268.1"/>
    </source>
</evidence>
<feature type="compositionally biased region" description="Polar residues" evidence="1">
    <location>
        <begin position="669"/>
        <end position="694"/>
    </location>
</feature>
<protein>
    <recommendedName>
        <fullName evidence="2">RanBD1 domain-containing protein</fullName>
    </recommendedName>
</protein>
<feature type="compositionally biased region" description="Low complexity" evidence="1">
    <location>
        <begin position="1000"/>
        <end position="1015"/>
    </location>
</feature>
<proteinExistence type="predicted"/>
<feature type="compositionally biased region" description="Polar residues" evidence="1">
    <location>
        <begin position="580"/>
        <end position="615"/>
    </location>
</feature>
<dbReference type="Proteomes" id="UP000701801">
    <property type="component" value="Unassembled WGS sequence"/>
</dbReference>
<reference evidence="3" key="1">
    <citation type="submission" date="2021-07" db="EMBL/GenBank/DDBJ databases">
        <authorList>
            <person name="Durling M."/>
        </authorList>
    </citation>
    <scope>NUCLEOTIDE SEQUENCE</scope>
</reference>
<feature type="compositionally biased region" description="Polar residues" evidence="1">
    <location>
        <begin position="240"/>
        <end position="254"/>
    </location>
</feature>
<feature type="region of interest" description="Disordered" evidence="1">
    <location>
        <begin position="388"/>
        <end position="639"/>
    </location>
</feature>
<dbReference type="InterPro" id="IPR000156">
    <property type="entry name" value="Ran_bind_dom"/>
</dbReference>
<feature type="region of interest" description="Disordered" evidence="1">
    <location>
        <begin position="1130"/>
        <end position="1159"/>
    </location>
</feature>
<dbReference type="InterPro" id="IPR053074">
    <property type="entry name" value="NPC_Nucleoporin"/>
</dbReference>
<accession>A0A9N9Q3D1</accession>
<evidence type="ECO:0000259" key="2">
    <source>
        <dbReference type="PROSITE" id="PS50196"/>
    </source>
</evidence>
<feature type="region of interest" description="Disordered" evidence="1">
    <location>
        <begin position="1477"/>
        <end position="1505"/>
    </location>
</feature>
<feature type="compositionally biased region" description="Basic residues" evidence="1">
    <location>
        <begin position="23"/>
        <end position="33"/>
    </location>
</feature>
<dbReference type="Gene3D" id="2.30.29.30">
    <property type="entry name" value="Pleckstrin-homology domain (PH domain)/Phosphotyrosine-binding domain (PTB)"/>
    <property type="match status" value="1"/>
</dbReference>
<dbReference type="Pfam" id="PF00638">
    <property type="entry name" value="Ran_BP1"/>
    <property type="match status" value="1"/>
</dbReference>
<feature type="compositionally biased region" description="Low complexity" evidence="1">
    <location>
        <begin position="217"/>
        <end position="239"/>
    </location>
</feature>